<keyword evidence="1" id="KW-0812">Transmembrane</keyword>
<evidence type="ECO:0000256" key="1">
    <source>
        <dbReference type="SAM" id="Phobius"/>
    </source>
</evidence>
<proteinExistence type="predicted"/>
<evidence type="ECO:0008006" key="4">
    <source>
        <dbReference type="Google" id="ProtNLM"/>
    </source>
</evidence>
<organism evidence="2 3">
    <name type="scientific">Candidatus Woesebacteria bacterium GW2011_GWA1_39_12</name>
    <dbReference type="NCBI Taxonomy" id="1618549"/>
    <lineage>
        <taxon>Bacteria</taxon>
        <taxon>Candidatus Woeseibacteriota</taxon>
    </lineage>
</organism>
<dbReference type="Proteomes" id="UP000034325">
    <property type="component" value="Unassembled WGS sequence"/>
</dbReference>
<feature type="transmembrane region" description="Helical" evidence="1">
    <location>
        <begin position="6"/>
        <end position="23"/>
    </location>
</feature>
<evidence type="ECO:0000313" key="3">
    <source>
        <dbReference type="Proteomes" id="UP000034325"/>
    </source>
</evidence>
<feature type="transmembrane region" description="Helical" evidence="1">
    <location>
        <begin position="324"/>
        <end position="343"/>
    </location>
</feature>
<gene>
    <name evidence="2" type="ORF">UT23_C0017G0021</name>
</gene>
<sequence length="527" mass="60313">MGKKIFFLIFVALAYLLYARYVLSPQIFKNFSLIDDGQSIKYGIYVRECLVERKCTSFKSQIIEVLPDVGLSRTGYWLIQGILYQPPRVDAQFQHELRIYGFGLALVILFVLSALSARSHAIAVTLGAALFVTNYSFSENMIRLGPIEPYMVLFLGIFSLLFLNLEHISKKLRGPAIIILSLTLIFLLLLKEASIAILPAVFILGILFPKVLHKKALISMLIVSGAIFILVKMFLGGAQTGPNYSSNYRLNLLFILQNGLNFLKLLSNSLSPFFEIFLIAAPFTLIIKKFRQGIAGSHFVYWLLVFVSFTVILFPWRYVLDRYLLPSIYAFSILVTILISRVMNEIEKMSVFSGWKKVAFQFLAIFTLCNLFFVEAPLNIARTLNYRNWFATFIQFEKDQVDAIAKVKEGTVYLNAKETIDNWEVVYEIPMHLNYFHGGKPEVERLKLPPPSEGDLFTRSSLESVINLESLSNSNYTLLDSKAYHVSRIDPNAFRNNFGSRPIQTLKNPPFLNEGFRYYWEIRSLEI</sequence>
<comment type="caution">
    <text evidence="2">The sequence shown here is derived from an EMBL/GenBank/DDBJ whole genome shotgun (WGS) entry which is preliminary data.</text>
</comment>
<feature type="transmembrane region" description="Helical" evidence="1">
    <location>
        <begin position="216"/>
        <end position="235"/>
    </location>
</feature>
<feature type="transmembrane region" description="Helical" evidence="1">
    <location>
        <begin position="177"/>
        <end position="204"/>
    </location>
</feature>
<feature type="transmembrane region" description="Helical" evidence="1">
    <location>
        <begin position="299"/>
        <end position="318"/>
    </location>
</feature>
<accession>A0A0G0MA09</accession>
<feature type="transmembrane region" description="Helical" evidence="1">
    <location>
        <begin position="270"/>
        <end position="287"/>
    </location>
</feature>
<feature type="transmembrane region" description="Helical" evidence="1">
    <location>
        <begin position="355"/>
        <end position="374"/>
    </location>
</feature>
<name>A0A0G0MA09_9BACT</name>
<keyword evidence="1" id="KW-0472">Membrane</keyword>
<keyword evidence="1" id="KW-1133">Transmembrane helix</keyword>
<protein>
    <recommendedName>
        <fullName evidence="4">Glycosyltransferase RgtA/B/C/D-like domain-containing protein</fullName>
    </recommendedName>
</protein>
<feature type="transmembrane region" description="Helical" evidence="1">
    <location>
        <begin position="97"/>
        <end position="115"/>
    </location>
</feature>
<reference evidence="2 3" key="1">
    <citation type="journal article" date="2015" name="Nature">
        <title>rRNA introns, odd ribosomes, and small enigmatic genomes across a large radiation of phyla.</title>
        <authorList>
            <person name="Brown C.T."/>
            <person name="Hug L.A."/>
            <person name="Thomas B.C."/>
            <person name="Sharon I."/>
            <person name="Castelle C.J."/>
            <person name="Singh A."/>
            <person name="Wilkins M.J."/>
            <person name="Williams K.H."/>
            <person name="Banfield J.F."/>
        </authorList>
    </citation>
    <scope>NUCLEOTIDE SEQUENCE [LARGE SCALE GENOMIC DNA]</scope>
</reference>
<dbReference type="EMBL" id="LBWA01000017">
    <property type="protein sequence ID" value="KKQ97160.1"/>
    <property type="molecule type" value="Genomic_DNA"/>
</dbReference>
<evidence type="ECO:0000313" key="2">
    <source>
        <dbReference type="EMBL" id="KKQ97160.1"/>
    </source>
</evidence>
<feature type="transmembrane region" description="Helical" evidence="1">
    <location>
        <begin position="149"/>
        <end position="165"/>
    </location>
</feature>
<dbReference type="AlphaFoldDB" id="A0A0G0MA09"/>